<accession>A0A828YAY5</accession>
<name>A0A828YAY5_9LEPT</name>
<proteinExistence type="predicted"/>
<dbReference type="EMBL" id="AKWH02000009">
    <property type="protein sequence ID" value="EKO53331.1"/>
    <property type="molecule type" value="Genomic_DNA"/>
</dbReference>
<keyword evidence="2" id="KW-1185">Reference proteome</keyword>
<evidence type="ECO:0000313" key="2">
    <source>
        <dbReference type="Proteomes" id="UP000006339"/>
    </source>
</evidence>
<dbReference type="AlphaFoldDB" id="A0A828YAY5"/>
<organism evidence="1 2">
    <name type="scientific">Leptospira kirschneri str. 200802841</name>
    <dbReference type="NCBI Taxonomy" id="1193047"/>
    <lineage>
        <taxon>Bacteria</taxon>
        <taxon>Pseudomonadati</taxon>
        <taxon>Spirochaetota</taxon>
        <taxon>Spirochaetia</taxon>
        <taxon>Leptospirales</taxon>
        <taxon>Leptospiraceae</taxon>
        <taxon>Leptospira</taxon>
    </lineage>
</organism>
<dbReference type="RefSeq" id="WP_004769591.1">
    <property type="nucleotide sequence ID" value="NZ_AKWH02000009.1"/>
</dbReference>
<comment type="caution">
    <text evidence="1">The sequence shown here is derived from an EMBL/GenBank/DDBJ whole genome shotgun (WGS) entry which is preliminary data.</text>
</comment>
<evidence type="ECO:0008006" key="3">
    <source>
        <dbReference type="Google" id="ProtNLM"/>
    </source>
</evidence>
<dbReference type="Proteomes" id="UP000006339">
    <property type="component" value="Unassembled WGS sequence"/>
</dbReference>
<gene>
    <name evidence="1" type="ORF">LEP1GSC131_1035</name>
</gene>
<sequence>MIAEHKINSDQMKKLWATAKEAGLSESKVYEIVFDATGSKSISALSLKQAHRIINLLEIECRVVSKHKPQDPLSALKRKLQKRSYSQFETARKLCTSINEKGIYKVDLNDFSIRQYRKPFNLLTRKQASGLIQGLIAILRK</sequence>
<evidence type="ECO:0000313" key="1">
    <source>
        <dbReference type="EMBL" id="EKO53331.1"/>
    </source>
</evidence>
<reference evidence="1" key="1">
    <citation type="submission" date="2012-10" db="EMBL/GenBank/DDBJ databases">
        <authorList>
            <person name="Harkins D.M."/>
            <person name="Durkin A.S."/>
            <person name="Brinkac L.M."/>
            <person name="Selengut J.D."/>
            <person name="Sanka R."/>
            <person name="DePew J."/>
            <person name="Purushe J."/>
            <person name="Picardeau M."/>
            <person name="Werts C."/>
            <person name="Goarant C."/>
            <person name="Vinetz J.M."/>
            <person name="Sutton G.G."/>
            <person name="Nelson W.C."/>
            <person name="Fouts D.E."/>
        </authorList>
    </citation>
    <scope>NUCLEOTIDE SEQUENCE [LARGE SCALE GENOMIC DNA]</scope>
    <source>
        <strain evidence="1">200802841</strain>
    </source>
</reference>
<protein>
    <recommendedName>
        <fullName evidence="3">PF06252 family protein</fullName>
    </recommendedName>
</protein>